<reference evidence="2 4" key="1">
    <citation type="submission" date="2018-10" db="EMBL/GenBank/DDBJ databases">
        <title>Co-occurring genomic capacity for anaerobic methane metabolism and dissimilatory sulfite reduction discovered in the Korarchaeota.</title>
        <authorList>
            <person name="Mckay L.J."/>
            <person name="Dlakic M."/>
            <person name="Fields M.W."/>
            <person name="Delmont T.O."/>
            <person name="Eren A.M."/>
            <person name="Jay Z.J."/>
            <person name="Klingelsmith K.B."/>
            <person name="Rusch D.B."/>
            <person name="Inskeep W.P."/>
        </authorList>
    </citation>
    <scope>NUCLEOTIDE SEQUENCE [LARGE SCALE GENOMIC DNA]</scope>
    <source>
        <strain evidence="2 4">MDKW</strain>
    </source>
</reference>
<evidence type="ECO:0000313" key="2">
    <source>
        <dbReference type="EMBL" id="RSN74189.1"/>
    </source>
</evidence>
<keyword evidence="1" id="KW-1133">Transmembrane helix</keyword>
<dbReference type="EMBL" id="RCOS01000099">
    <property type="protein sequence ID" value="RSN74189.1"/>
    <property type="molecule type" value="Genomic_DNA"/>
</dbReference>
<dbReference type="Proteomes" id="UP000316217">
    <property type="component" value="Unassembled WGS sequence"/>
</dbReference>
<dbReference type="AlphaFoldDB" id="A0A429GK62"/>
<gene>
    <name evidence="2" type="ORF">D6D85_08585</name>
    <name evidence="3" type="ORF">EF810_04405</name>
</gene>
<name>A0A429GK62_9CREN</name>
<dbReference type="RefSeq" id="WP_125671584.1">
    <property type="nucleotide sequence ID" value="NZ_RCOS01000099.1"/>
</dbReference>
<organism evidence="2 4">
    <name type="scientific">Candidatus Methanodesulfokora washburnensis</name>
    <dbReference type="NCBI Taxonomy" id="2478471"/>
    <lineage>
        <taxon>Archaea</taxon>
        <taxon>Thermoproteota</taxon>
        <taxon>Candidatus Korarchaeia</taxon>
        <taxon>Candidatus Korarchaeia incertae sedis</taxon>
        <taxon>Candidatus Methanodesulfokora</taxon>
    </lineage>
</organism>
<dbReference type="PANTHER" id="PTHR35902">
    <property type="entry name" value="S-LAYER DOMAIN-LIKE PROTEIN-RELATED"/>
    <property type="match status" value="1"/>
</dbReference>
<feature type="transmembrane region" description="Helical" evidence="1">
    <location>
        <begin position="373"/>
        <end position="392"/>
    </location>
</feature>
<evidence type="ECO:0000313" key="3">
    <source>
        <dbReference type="EMBL" id="RZN61769.1"/>
    </source>
</evidence>
<proteinExistence type="predicted"/>
<dbReference type="PANTHER" id="PTHR35902:SF3">
    <property type="entry name" value="NPCBM-ASSOCIATED, NEW3 DOMAIN OF ALPHA-GALACTOSIDASE"/>
    <property type="match status" value="1"/>
</dbReference>
<evidence type="ECO:0000256" key="1">
    <source>
        <dbReference type="SAM" id="Phobius"/>
    </source>
</evidence>
<accession>A0A429GK62</accession>
<comment type="caution">
    <text evidence="2">The sequence shown here is derived from an EMBL/GenBank/DDBJ whole genome shotgun (WGS) entry which is preliminary data.</text>
</comment>
<evidence type="ECO:0000313" key="4">
    <source>
        <dbReference type="Proteomes" id="UP000277582"/>
    </source>
</evidence>
<sequence length="403" mass="45186">MSIRCALLLILLVLLTQFIPLRAQYMGVSTRPTEVYAGGTITVMFNIVKSYPGSPESKNKLLGFQVRFILPNEWNATSKEIWGYDVKGNSLYGRGVWVDNRTAKVNRGDEIIEAWVSIIARVPAWEAEGQKSITVLINATIQYPNGTIKEVRAVSTGYVYVKEFSPFVYLNLDRYYVIPPQIVQGNLTIAVMNPLPAINLDNVSVKISYQGKNILEKFFYEIARAEIPFQLRIPADAPAGDYSLDVSISFFADGKQKEIHISRNVSVRKPANISLEIISLTDRITPWENASVTMKISNPSAFTAKNVQVHIEENGILNTFRIGDMPSGYAENRKISFRVERSTSISIWASWTDEGESTPKRTEKIQRSISVGYPYYIYILVALVVIGGVIYAKRAVKHKTKAG</sequence>
<reference evidence="3 5" key="2">
    <citation type="journal article" date="2019" name="Nat. Microbiol.">
        <title>Wide diversity of methane and short-chain alkane metabolisms in uncultured archaea.</title>
        <authorList>
            <person name="Borrel G."/>
            <person name="Adam P.S."/>
            <person name="McKay L.J."/>
            <person name="Chen L.X."/>
            <person name="Sierra-Garcia I.N."/>
            <person name="Sieber C.M."/>
            <person name="Letourneur Q."/>
            <person name="Ghozlane A."/>
            <person name="Andersen G.L."/>
            <person name="Li W.J."/>
            <person name="Hallam S.J."/>
            <person name="Muyzer G."/>
            <person name="de Oliveira V.M."/>
            <person name="Inskeep W.P."/>
            <person name="Banfield J.F."/>
            <person name="Gribaldo S."/>
        </authorList>
    </citation>
    <scope>NUCLEOTIDE SEQUENCE [LARGE SCALE GENOMIC DNA]</scope>
    <source>
        <strain evidence="3">NM4</strain>
    </source>
</reference>
<dbReference type="Proteomes" id="UP000277582">
    <property type="component" value="Unassembled WGS sequence"/>
</dbReference>
<protein>
    <submittedName>
        <fullName evidence="2">Uncharacterized protein</fullName>
    </submittedName>
</protein>
<keyword evidence="1" id="KW-0472">Membrane</keyword>
<keyword evidence="1" id="KW-0812">Transmembrane</keyword>
<keyword evidence="4" id="KW-1185">Reference proteome</keyword>
<dbReference type="EMBL" id="RXII01000068">
    <property type="protein sequence ID" value="RZN61769.1"/>
    <property type="molecule type" value="Genomic_DNA"/>
</dbReference>
<evidence type="ECO:0000313" key="5">
    <source>
        <dbReference type="Proteomes" id="UP000316217"/>
    </source>
</evidence>